<dbReference type="InterPro" id="IPR008792">
    <property type="entry name" value="PQQD"/>
</dbReference>
<dbReference type="InterPro" id="IPR041881">
    <property type="entry name" value="PqqD_sf"/>
</dbReference>
<comment type="caution">
    <text evidence="1">The sequence shown here is derived from an EMBL/GenBank/DDBJ whole genome shotgun (WGS) entry which is preliminary data.</text>
</comment>
<name>A0ABU3N7J8_9SPHN</name>
<proteinExistence type="predicted"/>
<organism evidence="1">
    <name type="scientific">Sphingomonas psychrotolerans</name>
    <dbReference type="NCBI Taxonomy" id="1327635"/>
    <lineage>
        <taxon>Bacteria</taxon>
        <taxon>Pseudomonadati</taxon>
        <taxon>Pseudomonadota</taxon>
        <taxon>Alphaproteobacteria</taxon>
        <taxon>Sphingomonadales</taxon>
        <taxon>Sphingomonadaceae</taxon>
        <taxon>Sphingomonas</taxon>
    </lineage>
</organism>
<reference evidence="1" key="1">
    <citation type="submission" date="2022-04" db="EMBL/GenBank/DDBJ databases">
        <title>Tomato heritable bacteria conferring resistance against bacterial wilt.</title>
        <authorList>
            <person name="Yin J."/>
        </authorList>
    </citation>
    <scope>NUCLEOTIDE SEQUENCE</scope>
    <source>
        <strain evidence="1">Cra20</strain>
    </source>
</reference>
<accession>A0ABU3N7J8</accession>
<dbReference type="Pfam" id="PF05402">
    <property type="entry name" value="PqqD"/>
    <property type="match status" value="1"/>
</dbReference>
<dbReference type="EMBL" id="JALMLT010000003">
    <property type="protein sequence ID" value="MDT8759752.1"/>
    <property type="molecule type" value="Genomic_DNA"/>
</dbReference>
<gene>
    <name evidence="1" type="ORF">MZO42_13700</name>
</gene>
<protein>
    <submittedName>
        <fullName evidence="1">PqqD family protein</fullName>
    </submittedName>
</protein>
<sequence length="95" mass="10440">MNRHDPDPLVSRGGSLMEAEVDGEMVGLHVESGTCYGFNGTAYRIWQLLDQPVRLSQLCAALSEEYDVSPDVCETEVRLLLDDLGQSGLVTLSRL</sequence>
<dbReference type="Gene3D" id="1.10.10.1150">
    <property type="entry name" value="Coenzyme PQQ synthesis protein D (PqqD)"/>
    <property type="match status" value="1"/>
</dbReference>
<evidence type="ECO:0000313" key="1">
    <source>
        <dbReference type="EMBL" id="MDT8759752.1"/>
    </source>
</evidence>